<dbReference type="KEGG" id="salo:EF888_15880"/>
<dbReference type="RefSeq" id="WP_109759878.1">
    <property type="nucleotide sequence ID" value="NZ_CP034588.1"/>
</dbReference>
<sequence>MSKAAPHKRRRVETGTDLCQVIAAPIVWSLHFLACYVWAAIHCEKAGRMADLDPARTGIFVLTGIALALIGFNTLRLWRIRARSLTDDDFDYDHDTPEERHRFLGHVALMLSVLSGVGVIYVAIPAVLVGTCR</sequence>
<dbReference type="OrthoDB" id="7264282at2"/>
<feature type="transmembrane region" description="Helical" evidence="1">
    <location>
        <begin position="107"/>
        <end position="128"/>
    </location>
</feature>
<dbReference type="EMBL" id="QGGV01000006">
    <property type="protein sequence ID" value="PWK55815.1"/>
    <property type="molecule type" value="Genomic_DNA"/>
</dbReference>
<organism evidence="2 3">
    <name type="scientific">Silicimonas algicola</name>
    <dbReference type="NCBI Taxonomy" id="1826607"/>
    <lineage>
        <taxon>Bacteria</taxon>
        <taxon>Pseudomonadati</taxon>
        <taxon>Pseudomonadota</taxon>
        <taxon>Alphaproteobacteria</taxon>
        <taxon>Rhodobacterales</taxon>
        <taxon>Paracoccaceae</taxon>
    </lineage>
</organism>
<evidence type="ECO:0008006" key="4">
    <source>
        <dbReference type="Google" id="ProtNLM"/>
    </source>
</evidence>
<gene>
    <name evidence="2" type="ORF">C8D95_106211</name>
</gene>
<feature type="transmembrane region" description="Helical" evidence="1">
    <location>
        <begin position="59"/>
        <end position="78"/>
    </location>
</feature>
<protein>
    <recommendedName>
        <fullName evidence="4">Transmembrane protein</fullName>
    </recommendedName>
</protein>
<name>A0A316G6H0_9RHOB</name>
<evidence type="ECO:0000256" key="1">
    <source>
        <dbReference type="SAM" id="Phobius"/>
    </source>
</evidence>
<dbReference type="AlphaFoldDB" id="A0A316G6H0"/>
<keyword evidence="3" id="KW-1185">Reference proteome</keyword>
<keyword evidence="1" id="KW-1133">Transmembrane helix</keyword>
<evidence type="ECO:0000313" key="3">
    <source>
        <dbReference type="Proteomes" id="UP000245390"/>
    </source>
</evidence>
<comment type="caution">
    <text evidence="2">The sequence shown here is derived from an EMBL/GenBank/DDBJ whole genome shotgun (WGS) entry which is preliminary data.</text>
</comment>
<feature type="transmembrane region" description="Helical" evidence="1">
    <location>
        <begin position="21"/>
        <end position="39"/>
    </location>
</feature>
<evidence type="ECO:0000313" key="2">
    <source>
        <dbReference type="EMBL" id="PWK55815.1"/>
    </source>
</evidence>
<accession>A0A316G6H0</accession>
<keyword evidence="1" id="KW-0472">Membrane</keyword>
<keyword evidence="1" id="KW-0812">Transmembrane</keyword>
<dbReference type="Proteomes" id="UP000245390">
    <property type="component" value="Unassembled WGS sequence"/>
</dbReference>
<proteinExistence type="predicted"/>
<reference evidence="2 3" key="1">
    <citation type="submission" date="2018-05" db="EMBL/GenBank/DDBJ databases">
        <title>Genomic Encyclopedia of Type Strains, Phase IV (KMG-IV): sequencing the most valuable type-strain genomes for metagenomic binning, comparative biology and taxonomic classification.</title>
        <authorList>
            <person name="Goeker M."/>
        </authorList>
    </citation>
    <scope>NUCLEOTIDE SEQUENCE [LARGE SCALE GENOMIC DNA]</scope>
    <source>
        <strain evidence="2 3">DSM 103371</strain>
    </source>
</reference>